<dbReference type="InterPro" id="IPR011006">
    <property type="entry name" value="CheY-like_superfamily"/>
</dbReference>
<dbReference type="EMBL" id="BJXU01000034">
    <property type="protein sequence ID" value="GEN23068.1"/>
    <property type="molecule type" value="Genomic_DNA"/>
</dbReference>
<reference evidence="10 13" key="2">
    <citation type="submission" date="2019-07" db="EMBL/GenBank/DDBJ databases">
        <title>Whole genome shotgun sequence of Halomonas cupida NBRC 102219.</title>
        <authorList>
            <person name="Hosoyama A."/>
            <person name="Uohara A."/>
            <person name="Ohji S."/>
            <person name="Ichikawa N."/>
        </authorList>
    </citation>
    <scope>NUCLEOTIDE SEQUENCE [LARGE SCALE GENOMIC DNA]</scope>
    <source>
        <strain evidence="10 13">NBRC 102219</strain>
    </source>
</reference>
<dbReference type="SUPFAM" id="SSF52172">
    <property type="entry name" value="CheY-like"/>
    <property type="match status" value="1"/>
</dbReference>
<dbReference type="GO" id="GO:0032993">
    <property type="term" value="C:protein-DNA complex"/>
    <property type="evidence" value="ECO:0007669"/>
    <property type="project" value="TreeGrafter"/>
</dbReference>
<dbReference type="GO" id="GO:0000156">
    <property type="term" value="F:phosphorelay response regulator activity"/>
    <property type="evidence" value="ECO:0007669"/>
    <property type="project" value="TreeGrafter"/>
</dbReference>
<evidence type="ECO:0000256" key="5">
    <source>
        <dbReference type="ARBA" id="ARBA00023163"/>
    </source>
</evidence>
<gene>
    <name evidence="10" type="ORF">HCU01_10170</name>
    <name evidence="11" type="ORF">SAMN05660971_01389</name>
</gene>
<dbReference type="STRING" id="44933.SAMN05660971_01389"/>
<dbReference type="AlphaFoldDB" id="A0A1M7DLM5"/>
<evidence type="ECO:0000256" key="1">
    <source>
        <dbReference type="ARBA" id="ARBA00022553"/>
    </source>
</evidence>
<dbReference type="GO" id="GO:0005829">
    <property type="term" value="C:cytosol"/>
    <property type="evidence" value="ECO:0007669"/>
    <property type="project" value="TreeGrafter"/>
</dbReference>
<evidence type="ECO:0000256" key="4">
    <source>
        <dbReference type="ARBA" id="ARBA00023125"/>
    </source>
</evidence>
<dbReference type="OrthoDB" id="9802426at2"/>
<dbReference type="SMART" id="SM00448">
    <property type="entry name" value="REC"/>
    <property type="match status" value="1"/>
</dbReference>
<sequence length="222" mass="24329">MRALLVEDDPLLGDGVKTALEREGYAVDWFTSGRSALAALVAEEFSVVILDLGLPDCDGLEVLAGIRQTSALPVLILTARDAIEERVRGLDAGADDYVLKPFDLQELLARLRVIMRRASGRTSSTIVLGALTVDEATHAVSWCGEDIVLSRREFALLVELAKNPGQVLSRPRLESLLYGWGEELESNALEVHVHHLRKKLDKTVIVTVRGIGYRISPDLAVH</sequence>
<evidence type="ECO:0000313" key="11">
    <source>
        <dbReference type="EMBL" id="SHL80416.1"/>
    </source>
</evidence>
<dbReference type="Proteomes" id="UP000184123">
    <property type="component" value="Unassembled WGS sequence"/>
</dbReference>
<feature type="modified residue" description="4-aspartylphosphate" evidence="6">
    <location>
        <position position="51"/>
    </location>
</feature>
<name>A0A1M7DLM5_9GAMM</name>
<dbReference type="CDD" id="cd00383">
    <property type="entry name" value="trans_reg_C"/>
    <property type="match status" value="1"/>
</dbReference>
<evidence type="ECO:0000259" key="9">
    <source>
        <dbReference type="PROSITE" id="PS51755"/>
    </source>
</evidence>
<dbReference type="PANTHER" id="PTHR48111">
    <property type="entry name" value="REGULATOR OF RPOS"/>
    <property type="match status" value="1"/>
</dbReference>
<evidence type="ECO:0000256" key="6">
    <source>
        <dbReference type="PROSITE-ProRule" id="PRU00169"/>
    </source>
</evidence>
<keyword evidence="2" id="KW-0902">Two-component regulatory system</keyword>
<keyword evidence="4 7" id="KW-0238">DNA-binding</keyword>
<evidence type="ECO:0000313" key="10">
    <source>
        <dbReference type="EMBL" id="GEN23068.1"/>
    </source>
</evidence>
<accession>A0A1M7DLM5</accession>
<keyword evidence="1 6" id="KW-0597">Phosphoprotein</keyword>
<dbReference type="EMBL" id="FRCA01000003">
    <property type="protein sequence ID" value="SHL80416.1"/>
    <property type="molecule type" value="Genomic_DNA"/>
</dbReference>
<dbReference type="RefSeq" id="WP_073434303.1">
    <property type="nucleotide sequence ID" value="NZ_BJXU01000034.1"/>
</dbReference>
<dbReference type="Pfam" id="PF00486">
    <property type="entry name" value="Trans_reg_C"/>
    <property type="match status" value="1"/>
</dbReference>
<dbReference type="CDD" id="cd17624">
    <property type="entry name" value="REC_OmpR_PmrA-like"/>
    <property type="match status" value="1"/>
</dbReference>
<feature type="DNA-binding region" description="OmpR/PhoB-type" evidence="7">
    <location>
        <begin position="123"/>
        <end position="217"/>
    </location>
</feature>
<evidence type="ECO:0000256" key="7">
    <source>
        <dbReference type="PROSITE-ProRule" id="PRU01091"/>
    </source>
</evidence>
<evidence type="ECO:0000256" key="3">
    <source>
        <dbReference type="ARBA" id="ARBA00023015"/>
    </source>
</evidence>
<dbReference type="GO" id="GO:0000976">
    <property type="term" value="F:transcription cis-regulatory region binding"/>
    <property type="evidence" value="ECO:0007669"/>
    <property type="project" value="TreeGrafter"/>
</dbReference>
<feature type="domain" description="OmpR/PhoB-type" evidence="9">
    <location>
        <begin position="123"/>
        <end position="217"/>
    </location>
</feature>
<dbReference type="GO" id="GO:0006355">
    <property type="term" value="P:regulation of DNA-templated transcription"/>
    <property type="evidence" value="ECO:0007669"/>
    <property type="project" value="InterPro"/>
</dbReference>
<dbReference type="InterPro" id="IPR039420">
    <property type="entry name" value="WalR-like"/>
</dbReference>
<evidence type="ECO:0000313" key="12">
    <source>
        <dbReference type="Proteomes" id="UP000184123"/>
    </source>
</evidence>
<dbReference type="PANTHER" id="PTHR48111:SF67">
    <property type="entry name" value="TRANSCRIPTIONAL REGULATORY PROTEIN TCTD"/>
    <property type="match status" value="1"/>
</dbReference>
<protein>
    <submittedName>
        <fullName evidence="10 11">DNA-binding response regulator</fullName>
    </submittedName>
</protein>
<dbReference type="InterPro" id="IPR001867">
    <property type="entry name" value="OmpR/PhoB-type_DNA-bd"/>
</dbReference>
<organism evidence="11 12">
    <name type="scientific">Halomonas cupida</name>
    <dbReference type="NCBI Taxonomy" id="44933"/>
    <lineage>
        <taxon>Bacteria</taxon>
        <taxon>Pseudomonadati</taxon>
        <taxon>Pseudomonadota</taxon>
        <taxon>Gammaproteobacteria</taxon>
        <taxon>Oceanospirillales</taxon>
        <taxon>Halomonadaceae</taxon>
        <taxon>Halomonas</taxon>
    </lineage>
</organism>
<dbReference type="Gene3D" id="1.10.10.10">
    <property type="entry name" value="Winged helix-like DNA-binding domain superfamily/Winged helix DNA-binding domain"/>
    <property type="match status" value="1"/>
</dbReference>
<dbReference type="FunFam" id="3.40.50.2300:FF:000002">
    <property type="entry name" value="DNA-binding response regulator PhoP"/>
    <property type="match status" value="1"/>
</dbReference>
<evidence type="ECO:0000313" key="13">
    <source>
        <dbReference type="Proteomes" id="UP000321726"/>
    </source>
</evidence>
<dbReference type="Gene3D" id="3.40.50.2300">
    <property type="match status" value="1"/>
</dbReference>
<dbReference type="Pfam" id="PF00072">
    <property type="entry name" value="Response_reg"/>
    <property type="match status" value="1"/>
</dbReference>
<reference evidence="11 12" key="1">
    <citation type="submission" date="2016-11" db="EMBL/GenBank/DDBJ databases">
        <authorList>
            <person name="Jaros S."/>
            <person name="Januszkiewicz K."/>
            <person name="Wedrychowicz H."/>
        </authorList>
    </citation>
    <scope>NUCLEOTIDE SEQUENCE [LARGE SCALE GENOMIC DNA]</scope>
    <source>
        <strain evidence="11 12">DSM 4740</strain>
    </source>
</reference>
<dbReference type="InterPro" id="IPR036388">
    <property type="entry name" value="WH-like_DNA-bd_sf"/>
</dbReference>
<dbReference type="SMART" id="SM00862">
    <property type="entry name" value="Trans_reg_C"/>
    <property type="match status" value="1"/>
</dbReference>
<dbReference type="Gene3D" id="6.10.250.690">
    <property type="match status" value="1"/>
</dbReference>
<keyword evidence="3" id="KW-0805">Transcription regulation</keyword>
<proteinExistence type="predicted"/>
<evidence type="ECO:0000256" key="2">
    <source>
        <dbReference type="ARBA" id="ARBA00023012"/>
    </source>
</evidence>
<feature type="domain" description="Response regulatory" evidence="8">
    <location>
        <begin position="2"/>
        <end position="115"/>
    </location>
</feature>
<keyword evidence="5" id="KW-0804">Transcription</keyword>
<keyword evidence="13" id="KW-1185">Reference proteome</keyword>
<dbReference type="Proteomes" id="UP000321726">
    <property type="component" value="Unassembled WGS sequence"/>
</dbReference>
<dbReference type="InterPro" id="IPR001789">
    <property type="entry name" value="Sig_transdc_resp-reg_receiver"/>
</dbReference>
<evidence type="ECO:0000259" key="8">
    <source>
        <dbReference type="PROSITE" id="PS50110"/>
    </source>
</evidence>
<dbReference type="PROSITE" id="PS51755">
    <property type="entry name" value="OMPR_PHOB"/>
    <property type="match status" value="1"/>
</dbReference>
<dbReference type="PROSITE" id="PS50110">
    <property type="entry name" value="RESPONSE_REGULATORY"/>
    <property type="match status" value="1"/>
</dbReference>